<dbReference type="CDD" id="cd19077">
    <property type="entry name" value="AKR_AKR8A1-2"/>
    <property type="match status" value="1"/>
</dbReference>
<dbReference type="Proteomes" id="UP000095149">
    <property type="component" value="Unassembled WGS sequence"/>
</dbReference>
<sequence length="340" mass="36970">MSSTVNVAGHQVGRMGYGLMQLTWTAKPVPDITAFAAMKAAADHGSTCWSSATFYGPPDDRFANLKLIRRFFDTYPEYKNQVVLAVKGGVDFTSRGPVGDDLDFLRDELKNSKDILGDKAIDVFSVARLPNSPVEDVFKGLVTLQKEGWYSAIAASEMSAASLEKASKITPIALNEIEVSLISYEPSIRAAIAWSQTNKVPFFAYSPLGRGLLTRTYKTPEDAAGQVAGHIPRFQGDAFYENMKLVDLVEEIAGKKGVKAGELALAWVYGTSDYAVPIPGSSKPERVIENINAANIKLTPDELKAISNLLETFEVKGGRYADHAIAHLVSLVPFFSQLPS</sequence>
<keyword evidence="1" id="KW-0560">Oxidoreductase</keyword>
<dbReference type="InterPro" id="IPR050791">
    <property type="entry name" value="Aldo-Keto_reductase"/>
</dbReference>
<gene>
    <name evidence="3" type="ORF">I350_06321</name>
</gene>
<dbReference type="Gene3D" id="3.20.20.100">
    <property type="entry name" value="NADP-dependent oxidoreductase domain"/>
    <property type="match status" value="1"/>
</dbReference>
<accession>A0A1E3JKV5</accession>
<reference evidence="3 4" key="1">
    <citation type="submission" date="2016-06" db="EMBL/GenBank/DDBJ databases">
        <title>Evolution of pathogenesis and genome organization in the Tremellales.</title>
        <authorList>
            <person name="Cuomo C."/>
            <person name="Litvintseva A."/>
            <person name="Heitman J."/>
            <person name="Chen Y."/>
            <person name="Sun S."/>
            <person name="Springer D."/>
            <person name="Dromer F."/>
            <person name="Young S."/>
            <person name="Zeng Q."/>
            <person name="Chapman S."/>
            <person name="Gujja S."/>
            <person name="Saif S."/>
            <person name="Birren B."/>
        </authorList>
    </citation>
    <scope>NUCLEOTIDE SEQUENCE [LARGE SCALE GENOMIC DNA]</scope>
    <source>
        <strain evidence="3 4">CBS 6273</strain>
    </source>
</reference>
<evidence type="ECO:0000259" key="2">
    <source>
        <dbReference type="Pfam" id="PF00248"/>
    </source>
</evidence>
<organism evidence="3 4">
    <name type="scientific">Cryptococcus amylolentus CBS 6273</name>
    <dbReference type="NCBI Taxonomy" id="1296118"/>
    <lineage>
        <taxon>Eukaryota</taxon>
        <taxon>Fungi</taxon>
        <taxon>Dikarya</taxon>
        <taxon>Basidiomycota</taxon>
        <taxon>Agaricomycotina</taxon>
        <taxon>Tremellomycetes</taxon>
        <taxon>Tremellales</taxon>
        <taxon>Cryptococcaceae</taxon>
        <taxon>Cryptococcus</taxon>
    </lineage>
</organism>
<evidence type="ECO:0000313" key="4">
    <source>
        <dbReference type="Proteomes" id="UP000095149"/>
    </source>
</evidence>
<proteinExistence type="predicted"/>
<dbReference type="SUPFAM" id="SSF51430">
    <property type="entry name" value="NAD(P)-linked oxidoreductase"/>
    <property type="match status" value="1"/>
</dbReference>
<dbReference type="GO" id="GO:0005737">
    <property type="term" value="C:cytoplasm"/>
    <property type="evidence" value="ECO:0007669"/>
    <property type="project" value="TreeGrafter"/>
</dbReference>
<dbReference type="InterPro" id="IPR036812">
    <property type="entry name" value="NAD(P)_OxRdtase_dom_sf"/>
</dbReference>
<name>A0A1E3JKV5_9TREE</name>
<dbReference type="PANTHER" id="PTHR43625:SF78">
    <property type="entry name" value="PYRIDOXAL REDUCTASE-RELATED"/>
    <property type="match status" value="1"/>
</dbReference>
<protein>
    <recommendedName>
        <fullName evidence="2">NADP-dependent oxidoreductase domain-containing protein</fullName>
    </recommendedName>
</protein>
<dbReference type="OrthoDB" id="37537at2759"/>
<dbReference type="InterPro" id="IPR023210">
    <property type="entry name" value="NADP_OxRdtase_dom"/>
</dbReference>
<feature type="domain" description="NADP-dependent oxidoreductase" evidence="2">
    <location>
        <begin position="14"/>
        <end position="310"/>
    </location>
</feature>
<dbReference type="Pfam" id="PF00248">
    <property type="entry name" value="Aldo_ket_red"/>
    <property type="match status" value="1"/>
</dbReference>
<dbReference type="GO" id="GO:0016491">
    <property type="term" value="F:oxidoreductase activity"/>
    <property type="evidence" value="ECO:0007669"/>
    <property type="project" value="UniProtKB-KW"/>
</dbReference>
<evidence type="ECO:0000256" key="1">
    <source>
        <dbReference type="ARBA" id="ARBA00023002"/>
    </source>
</evidence>
<evidence type="ECO:0000313" key="3">
    <source>
        <dbReference type="EMBL" id="ODO01501.1"/>
    </source>
</evidence>
<dbReference type="PANTHER" id="PTHR43625">
    <property type="entry name" value="AFLATOXIN B1 ALDEHYDE REDUCTASE"/>
    <property type="match status" value="1"/>
</dbReference>
<comment type="caution">
    <text evidence="3">The sequence shown here is derived from an EMBL/GenBank/DDBJ whole genome shotgun (WGS) entry which is preliminary data.</text>
</comment>
<dbReference type="EMBL" id="MEKH01000010">
    <property type="protein sequence ID" value="ODO01501.1"/>
    <property type="molecule type" value="Genomic_DNA"/>
</dbReference>
<dbReference type="AlphaFoldDB" id="A0A1E3JKV5"/>